<evidence type="ECO:0000256" key="5">
    <source>
        <dbReference type="SAM" id="Phobius"/>
    </source>
</evidence>
<evidence type="ECO:0000313" key="6">
    <source>
        <dbReference type="EMBL" id="EPS60023.1"/>
    </source>
</evidence>
<dbReference type="PANTHER" id="PTHR47002:SF2">
    <property type="entry name" value="AQUAPORIN AQPAE.A-LIKE"/>
    <property type="match status" value="1"/>
</dbReference>
<dbReference type="SUPFAM" id="SSF81338">
    <property type="entry name" value="Aquaporin-like"/>
    <property type="match status" value="1"/>
</dbReference>
<organism evidence="6 7">
    <name type="scientific">Genlisea aurea</name>
    <dbReference type="NCBI Taxonomy" id="192259"/>
    <lineage>
        <taxon>Eukaryota</taxon>
        <taxon>Viridiplantae</taxon>
        <taxon>Streptophyta</taxon>
        <taxon>Embryophyta</taxon>
        <taxon>Tracheophyta</taxon>
        <taxon>Spermatophyta</taxon>
        <taxon>Magnoliopsida</taxon>
        <taxon>eudicotyledons</taxon>
        <taxon>Gunneridae</taxon>
        <taxon>Pentapetalae</taxon>
        <taxon>asterids</taxon>
        <taxon>lamiids</taxon>
        <taxon>Lamiales</taxon>
        <taxon>Lentibulariaceae</taxon>
        <taxon>Genlisea</taxon>
    </lineage>
</organism>
<feature type="non-terminal residue" evidence="6">
    <location>
        <position position="1"/>
    </location>
</feature>
<evidence type="ECO:0000256" key="3">
    <source>
        <dbReference type="ARBA" id="ARBA00022989"/>
    </source>
</evidence>
<feature type="transmembrane region" description="Helical" evidence="5">
    <location>
        <begin position="7"/>
        <end position="27"/>
    </location>
</feature>
<dbReference type="Pfam" id="PF00230">
    <property type="entry name" value="MIP"/>
    <property type="match status" value="1"/>
</dbReference>
<feature type="transmembrane region" description="Helical" evidence="5">
    <location>
        <begin position="63"/>
        <end position="80"/>
    </location>
</feature>
<gene>
    <name evidence="6" type="ORF">M569_14781</name>
</gene>
<dbReference type="GO" id="GO:0015267">
    <property type="term" value="F:channel activity"/>
    <property type="evidence" value="ECO:0007669"/>
    <property type="project" value="InterPro"/>
</dbReference>
<dbReference type="OrthoDB" id="3222at2759"/>
<dbReference type="Proteomes" id="UP000015453">
    <property type="component" value="Unassembled WGS sequence"/>
</dbReference>
<keyword evidence="7" id="KW-1185">Reference proteome</keyword>
<dbReference type="EMBL" id="AUSU01007887">
    <property type="protein sequence ID" value="EPS60023.1"/>
    <property type="molecule type" value="Genomic_DNA"/>
</dbReference>
<dbReference type="InterPro" id="IPR023271">
    <property type="entry name" value="Aquaporin-like"/>
</dbReference>
<evidence type="ECO:0000313" key="7">
    <source>
        <dbReference type="Proteomes" id="UP000015453"/>
    </source>
</evidence>
<dbReference type="Gene3D" id="1.20.1080.10">
    <property type="entry name" value="Glycerol uptake facilitator protein"/>
    <property type="match status" value="1"/>
</dbReference>
<comment type="subcellular location">
    <subcellularLocation>
        <location evidence="1">Membrane</location>
        <topology evidence="1">Multi-pass membrane protein</topology>
    </subcellularLocation>
</comment>
<dbReference type="PANTHER" id="PTHR47002">
    <property type="entry name" value="AQUAPORIN-LIKE"/>
    <property type="match status" value="1"/>
</dbReference>
<name>S8DBC9_9LAMI</name>
<dbReference type="AlphaFoldDB" id="S8DBC9"/>
<dbReference type="GO" id="GO:0016020">
    <property type="term" value="C:membrane"/>
    <property type="evidence" value="ECO:0007669"/>
    <property type="project" value="UniProtKB-SubCell"/>
</dbReference>
<evidence type="ECO:0000256" key="1">
    <source>
        <dbReference type="ARBA" id="ARBA00004141"/>
    </source>
</evidence>
<proteinExistence type="predicted"/>
<evidence type="ECO:0008006" key="8">
    <source>
        <dbReference type="Google" id="ProtNLM"/>
    </source>
</evidence>
<dbReference type="InterPro" id="IPR000425">
    <property type="entry name" value="MIP"/>
</dbReference>
<keyword evidence="3 5" id="KW-1133">Transmembrane helix</keyword>
<reference evidence="6 7" key="1">
    <citation type="journal article" date="2013" name="BMC Genomics">
        <title>The miniature genome of a carnivorous plant Genlisea aurea contains a low number of genes and short non-coding sequences.</title>
        <authorList>
            <person name="Leushkin E.V."/>
            <person name="Sutormin R.A."/>
            <person name="Nabieva E.R."/>
            <person name="Penin A.A."/>
            <person name="Kondrashov A.S."/>
            <person name="Logacheva M.D."/>
        </authorList>
    </citation>
    <scope>NUCLEOTIDE SEQUENCE [LARGE SCALE GENOMIC DNA]</scope>
</reference>
<protein>
    <recommendedName>
        <fullName evidence="8">Aquaporin</fullName>
    </recommendedName>
</protein>
<comment type="caution">
    <text evidence="6">The sequence shown here is derived from an EMBL/GenBank/DDBJ whole genome shotgun (WGS) entry which is preliminary data.</text>
</comment>
<keyword evidence="2 5" id="KW-0812">Transmembrane</keyword>
<sequence length="107" mass="11750">DRRQAAALGIVRVFSFVGLMVGLLVYLSSSVTGRVGYSGVGLNPARCFGPAVVRGGHLWNGHWVFWAGPGIASVLFYVYVKISPSQHHRPKHSHDHDFLHVIKILFG</sequence>
<keyword evidence="4 5" id="KW-0472">Membrane</keyword>
<evidence type="ECO:0000256" key="2">
    <source>
        <dbReference type="ARBA" id="ARBA00022692"/>
    </source>
</evidence>
<feature type="non-terminal residue" evidence="6">
    <location>
        <position position="107"/>
    </location>
</feature>
<evidence type="ECO:0000256" key="4">
    <source>
        <dbReference type="ARBA" id="ARBA00023136"/>
    </source>
</evidence>
<accession>S8DBC9</accession>